<dbReference type="PANTHER" id="PTHR13743">
    <property type="entry name" value="BEIGE/BEACH-RELATED"/>
    <property type="match status" value="1"/>
</dbReference>
<dbReference type="Proteomes" id="UP001620626">
    <property type="component" value="Unassembled WGS sequence"/>
</dbReference>
<gene>
    <name evidence="2" type="ORF">niasHT_013757</name>
</gene>
<comment type="caution">
    <text evidence="2">The sequence shown here is derived from an EMBL/GenBank/DDBJ whole genome shotgun (WGS) entry which is preliminary data.</text>
</comment>
<keyword evidence="3" id="KW-1185">Reference proteome</keyword>
<dbReference type="PANTHER" id="PTHR13743:SF162">
    <property type="entry name" value="NEUROBEACHIN"/>
    <property type="match status" value="1"/>
</dbReference>
<dbReference type="InterPro" id="IPR031570">
    <property type="entry name" value="NBEA/BDCP_DUF4704"/>
</dbReference>
<name>A0ABD2L8V5_9BILA</name>
<dbReference type="EMBL" id="JBICBT010000497">
    <property type="protein sequence ID" value="KAL3111646.1"/>
    <property type="molecule type" value="Genomic_DNA"/>
</dbReference>
<evidence type="ECO:0000313" key="3">
    <source>
        <dbReference type="Proteomes" id="UP001620626"/>
    </source>
</evidence>
<dbReference type="AlphaFoldDB" id="A0ABD2L8V5"/>
<reference evidence="2 3" key="1">
    <citation type="submission" date="2024-10" db="EMBL/GenBank/DDBJ databases">
        <authorList>
            <person name="Kim D."/>
        </authorList>
    </citation>
    <scope>NUCLEOTIDE SEQUENCE [LARGE SCALE GENOMIC DNA]</scope>
    <source>
        <strain evidence="2">BH-2024</strain>
    </source>
</reference>
<sequence length="279" mass="31085">MQQFLHVQGFSIVASTIANADSRHLTMNLLEGFISVYKSLLNCSIGVPLLKQLIDSVFLTPTLWVRADATVQMRLYDFLADDLLCVSTNNSLLSPASSIVPVLLGGEADNGAKFGTNGHGTDGPATVVHIRGCILQIVNRLMFNTVPTDVSEKEVSRDEEFQCMLNFVNTVQEDDNLYDVLTQLSNQLANHPAIMVPAFDRKKALCVIFKMISSGNELIRIPTLKMLSYFLCRSTQKRKNEAINQKNLFHLLTEKLLLNCRSLSLATYNALFEMLVEPI</sequence>
<evidence type="ECO:0000313" key="2">
    <source>
        <dbReference type="EMBL" id="KAL3111646.1"/>
    </source>
</evidence>
<accession>A0ABD2L8V5</accession>
<protein>
    <recommendedName>
        <fullName evidence="1">DUF4704 domain-containing protein</fullName>
    </recommendedName>
</protein>
<feature type="domain" description="DUF4704" evidence="1">
    <location>
        <begin position="2"/>
        <end position="277"/>
    </location>
</feature>
<evidence type="ECO:0000259" key="1">
    <source>
        <dbReference type="Pfam" id="PF15787"/>
    </source>
</evidence>
<dbReference type="Pfam" id="PF15787">
    <property type="entry name" value="DUF4704"/>
    <property type="match status" value="1"/>
</dbReference>
<proteinExistence type="predicted"/>
<dbReference type="InterPro" id="IPR050865">
    <property type="entry name" value="BEACH_Domain"/>
</dbReference>
<organism evidence="2 3">
    <name type="scientific">Heterodera trifolii</name>
    <dbReference type="NCBI Taxonomy" id="157864"/>
    <lineage>
        <taxon>Eukaryota</taxon>
        <taxon>Metazoa</taxon>
        <taxon>Ecdysozoa</taxon>
        <taxon>Nematoda</taxon>
        <taxon>Chromadorea</taxon>
        <taxon>Rhabditida</taxon>
        <taxon>Tylenchina</taxon>
        <taxon>Tylenchomorpha</taxon>
        <taxon>Tylenchoidea</taxon>
        <taxon>Heteroderidae</taxon>
        <taxon>Heteroderinae</taxon>
        <taxon>Heterodera</taxon>
    </lineage>
</organism>